<dbReference type="InterPro" id="IPR013320">
    <property type="entry name" value="ConA-like_dom_sf"/>
</dbReference>
<organism evidence="2 3">
    <name type="scientific">Prorocentrum cordatum</name>
    <dbReference type="NCBI Taxonomy" id="2364126"/>
    <lineage>
        <taxon>Eukaryota</taxon>
        <taxon>Sar</taxon>
        <taxon>Alveolata</taxon>
        <taxon>Dinophyceae</taxon>
        <taxon>Prorocentrales</taxon>
        <taxon>Prorocentraceae</taxon>
        <taxon>Prorocentrum</taxon>
    </lineage>
</organism>
<dbReference type="SUPFAM" id="SSF49899">
    <property type="entry name" value="Concanavalin A-like lectins/glucanases"/>
    <property type="match status" value="1"/>
</dbReference>
<dbReference type="EMBL" id="CAUYUJ010021093">
    <property type="protein sequence ID" value="CAK0902597.1"/>
    <property type="molecule type" value="Genomic_DNA"/>
</dbReference>
<feature type="chain" id="PRO_5047120800" description="LamG-like jellyroll fold domain-containing protein" evidence="1">
    <location>
        <begin position="20"/>
        <end position="220"/>
    </location>
</feature>
<evidence type="ECO:0000256" key="1">
    <source>
        <dbReference type="SAM" id="SignalP"/>
    </source>
</evidence>
<protein>
    <recommendedName>
        <fullName evidence="4">LamG-like jellyroll fold domain-containing protein</fullName>
    </recommendedName>
</protein>
<evidence type="ECO:0000313" key="3">
    <source>
        <dbReference type="Proteomes" id="UP001189429"/>
    </source>
</evidence>
<dbReference type="Pfam" id="PF13385">
    <property type="entry name" value="Laminin_G_3"/>
    <property type="match status" value="1"/>
</dbReference>
<reference evidence="2" key="1">
    <citation type="submission" date="2023-10" db="EMBL/GenBank/DDBJ databases">
        <authorList>
            <person name="Chen Y."/>
            <person name="Shah S."/>
            <person name="Dougan E. K."/>
            <person name="Thang M."/>
            <person name="Chan C."/>
        </authorList>
    </citation>
    <scope>NUCLEOTIDE SEQUENCE [LARGE SCALE GENOMIC DNA]</scope>
</reference>
<evidence type="ECO:0000313" key="2">
    <source>
        <dbReference type="EMBL" id="CAK0902597.1"/>
    </source>
</evidence>
<keyword evidence="3" id="KW-1185">Reference proteome</keyword>
<name>A0ABN9XUY2_9DINO</name>
<comment type="caution">
    <text evidence="2">The sequence shown here is derived from an EMBL/GenBank/DDBJ whole genome shotgun (WGS) entry which is preliminary data.</text>
</comment>
<sequence length="220" mass="24060">MNSLHAAVVLALLFGIVQGACVDIRGVYETGGAWLTYPTRDGSGQVTSQWASLYTDDMTWDVWVRVPSQSVEFQTSVMWTYGANHNTNAYSSSSRRRNIGVLISNSGTLAVLSFTGLHYYEEYGTNIMDDQWHHVAVVWKRSTTTGVLYIDGVASATSTYNPGNDNPGMDGQLTLGGGHYGRRIYCSLANFRMWGKALAASEVLLYKDSADPSIDGTVAF</sequence>
<dbReference type="Gene3D" id="2.60.120.200">
    <property type="match status" value="1"/>
</dbReference>
<proteinExistence type="predicted"/>
<evidence type="ECO:0008006" key="4">
    <source>
        <dbReference type="Google" id="ProtNLM"/>
    </source>
</evidence>
<dbReference type="Proteomes" id="UP001189429">
    <property type="component" value="Unassembled WGS sequence"/>
</dbReference>
<accession>A0ABN9XUY2</accession>
<gene>
    <name evidence="2" type="ORF">PCOR1329_LOCUS79168</name>
</gene>
<feature type="signal peptide" evidence="1">
    <location>
        <begin position="1"/>
        <end position="19"/>
    </location>
</feature>
<keyword evidence="1" id="KW-0732">Signal</keyword>